<dbReference type="AlphaFoldDB" id="A0A0N5AXS6"/>
<keyword evidence="6" id="KW-0520">NAD</keyword>
<dbReference type="Pfam" id="PF01513">
    <property type="entry name" value="NAD_kinase"/>
    <property type="match status" value="1"/>
</dbReference>
<evidence type="ECO:0000256" key="2">
    <source>
        <dbReference type="ARBA" id="ARBA00012120"/>
    </source>
</evidence>
<dbReference type="EC" id="2.7.1.23" evidence="2"/>
<keyword evidence="3" id="KW-0808">Transferase</keyword>
<comment type="similarity">
    <text evidence="1">Belongs to the NAD kinase family.</text>
</comment>
<evidence type="ECO:0000313" key="8">
    <source>
        <dbReference type="WBParaSite" id="SMUV_0000975701-mRNA-1"/>
    </source>
</evidence>
<keyword evidence="5" id="KW-0521">NADP</keyword>
<dbReference type="InterPro" id="IPR002504">
    <property type="entry name" value="NADK"/>
</dbReference>
<dbReference type="InterPro" id="IPR017437">
    <property type="entry name" value="ATP-NAD_kinase_PpnK-typ_C"/>
</dbReference>
<organism evidence="7 8">
    <name type="scientific">Syphacia muris</name>
    <dbReference type="NCBI Taxonomy" id="451379"/>
    <lineage>
        <taxon>Eukaryota</taxon>
        <taxon>Metazoa</taxon>
        <taxon>Ecdysozoa</taxon>
        <taxon>Nematoda</taxon>
        <taxon>Chromadorea</taxon>
        <taxon>Rhabditida</taxon>
        <taxon>Spirurina</taxon>
        <taxon>Oxyuridomorpha</taxon>
        <taxon>Oxyuroidea</taxon>
        <taxon>Oxyuridae</taxon>
        <taxon>Syphacia</taxon>
    </lineage>
</organism>
<dbReference type="GO" id="GO:0019674">
    <property type="term" value="P:NAD+ metabolic process"/>
    <property type="evidence" value="ECO:0007669"/>
    <property type="project" value="InterPro"/>
</dbReference>
<dbReference type="WBParaSite" id="SMUV_0000975701-mRNA-1">
    <property type="protein sequence ID" value="SMUV_0000975701-mRNA-1"/>
    <property type="gene ID" value="SMUV_0000975701"/>
</dbReference>
<evidence type="ECO:0000256" key="4">
    <source>
        <dbReference type="ARBA" id="ARBA00022777"/>
    </source>
</evidence>
<evidence type="ECO:0000256" key="1">
    <source>
        <dbReference type="ARBA" id="ARBA00010995"/>
    </source>
</evidence>
<evidence type="ECO:0000313" key="7">
    <source>
        <dbReference type="Proteomes" id="UP000046393"/>
    </source>
</evidence>
<protein>
    <recommendedName>
        <fullName evidence="2">NAD(+) kinase</fullName>
        <ecNumber evidence="2">2.7.1.23</ecNumber>
    </recommendedName>
</protein>
<evidence type="ECO:0000256" key="6">
    <source>
        <dbReference type="ARBA" id="ARBA00023027"/>
    </source>
</evidence>
<dbReference type="InterPro" id="IPR016064">
    <property type="entry name" value="NAD/diacylglycerol_kinase_sf"/>
</dbReference>
<sequence>MQRVDFCPKRALILTKVTRLEFERRLHPGLSDSEIDYELSRRGSNYKRLFNSHNEHKAYLKVMEQELSDAKIEVRVVDRFHCDTAAIDWSDVVFTAGGDGTFLHAASQVRNNEKPVIGINTDPNGSEGYLCLYRSLKSDHFKSALHQLLKGEFNWLYRQRIRLKLRGSREYVEHIGTDDVQCVPQGDMVLPRCAHDTSESAAGEEIVVPELALNDVFIGESHSSRVSYFDIQLDDEHEPVKQKNSGITICTGTGSSSWFFNINKLTSQSVSDILKAAAKELHINLPSEDPKFVNRICDDFNGHLTFSPTVQKMAYSFRDPINNSVFRSFPPRGFANRLLIKSRCFDAHVVIDGGVAYKFNDGAEAILEVFPEDTLKTVVIR</sequence>
<dbReference type="Proteomes" id="UP000046393">
    <property type="component" value="Unplaced"/>
</dbReference>
<dbReference type="GO" id="GO:0005739">
    <property type="term" value="C:mitochondrion"/>
    <property type="evidence" value="ECO:0007669"/>
    <property type="project" value="TreeGrafter"/>
</dbReference>
<dbReference type="Gene3D" id="3.40.50.10330">
    <property type="entry name" value="Probable inorganic polyphosphate/atp-NAD kinase, domain 1"/>
    <property type="match status" value="1"/>
</dbReference>
<dbReference type="SUPFAM" id="SSF111331">
    <property type="entry name" value="NAD kinase/diacylglycerol kinase-like"/>
    <property type="match status" value="1"/>
</dbReference>
<dbReference type="GO" id="GO:0006741">
    <property type="term" value="P:NADP+ biosynthetic process"/>
    <property type="evidence" value="ECO:0007669"/>
    <property type="project" value="InterPro"/>
</dbReference>
<accession>A0A0N5AXS6</accession>
<evidence type="ECO:0000256" key="5">
    <source>
        <dbReference type="ARBA" id="ARBA00022857"/>
    </source>
</evidence>
<dbReference type="InterPro" id="IPR017438">
    <property type="entry name" value="ATP-NAD_kinase_N"/>
</dbReference>
<evidence type="ECO:0000256" key="3">
    <source>
        <dbReference type="ARBA" id="ARBA00022679"/>
    </source>
</evidence>
<dbReference type="PANTHER" id="PTHR13158">
    <property type="match status" value="1"/>
</dbReference>
<dbReference type="Gene3D" id="2.60.200.30">
    <property type="entry name" value="Probable inorganic polyphosphate/atp-NAD kinase, domain 2"/>
    <property type="match status" value="1"/>
</dbReference>
<keyword evidence="7" id="KW-1185">Reference proteome</keyword>
<dbReference type="GO" id="GO:0003951">
    <property type="term" value="F:NAD+ kinase activity"/>
    <property type="evidence" value="ECO:0007669"/>
    <property type="project" value="UniProtKB-EC"/>
</dbReference>
<dbReference type="STRING" id="451379.A0A0N5AXS6"/>
<reference evidence="8" key="1">
    <citation type="submission" date="2017-02" db="UniProtKB">
        <authorList>
            <consortium name="WormBaseParasite"/>
        </authorList>
    </citation>
    <scope>IDENTIFICATION</scope>
</reference>
<name>A0A0N5AXS6_9BILA</name>
<keyword evidence="4" id="KW-0418">Kinase</keyword>
<dbReference type="PANTHER" id="PTHR13158:SF5">
    <property type="entry name" value="NAD KINASE 2, MITOCHONDRIAL"/>
    <property type="match status" value="1"/>
</dbReference>
<proteinExistence type="inferred from homology"/>